<evidence type="ECO:0000256" key="1">
    <source>
        <dbReference type="SAM" id="SignalP"/>
    </source>
</evidence>
<dbReference type="RefSeq" id="WP_078708551.1">
    <property type="nucleotide sequence ID" value="NZ_FUXL01000007.1"/>
</dbReference>
<evidence type="ECO:0000313" key="2">
    <source>
        <dbReference type="EMBL" id="SKA16680.1"/>
    </source>
</evidence>
<dbReference type="Proteomes" id="UP000190135">
    <property type="component" value="Unassembled WGS sequence"/>
</dbReference>
<keyword evidence="1" id="KW-0732">Signal</keyword>
<protein>
    <submittedName>
        <fullName evidence="2">Uncharacterized protein</fullName>
    </submittedName>
</protein>
<dbReference type="AlphaFoldDB" id="A0A1T4RL02"/>
<accession>A0A1T4RL02</accession>
<proteinExistence type="predicted"/>
<keyword evidence="3" id="KW-1185">Reference proteome</keyword>
<organism evidence="2 3">
    <name type="scientific">Consotaella salsifontis</name>
    <dbReference type="NCBI Taxonomy" id="1365950"/>
    <lineage>
        <taxon>Bacteria</taxon>
        <taxon>Pseudomonadati</taxon>
        <taxon>Pseudomonadota</taxon>
        <taxon>Alphaproteobacteria</taxon>
        <taxon>Hyphomicrobiales</taxon>
        <taxon>Aurantimonadaceae</taxon>
        <taxon>Consotaella</taxon>
    </lineage>
</organism>
<dbReference type="EMBL" id="FUXL01000007">
    <property type="protein sequence ID" value="SKA16680.1"/>
    <property type="molecule type" value="Genomic_DNA"/>
</dbReference>
<feature type="chain" id="PRO_5012526988" evidence="1">
    <location>
        <begin position="26"/>
        <end position="63"/>
    </location>
</feature>
<gene>
    <name evidence="2" type="ORF">SAMN05428963_10739</name>
</gene>
<evidence type="ECO:0000313" key="3">
    <source>
        <dbReference type="Proteomes" id="UP000190135"/>
    </source>
</evidence>
<name>A0A1T4RL02_9HYPH</name>
<sequence length="63" mass="6681">MVTMPLRQIGLVSLCVLVGAAAARAETPAQFDAQIAVNQAAHDWILDADAPWPASWASVEYTA</sequence>
<feature type="signal peptide" evidence="1">
    <location>
        <begin position="1"/>
        <end position="25"/>
    </location>
</feature>
<reference evidence="3" key="1">
    <citation type="submission" date="2017-02" db="EMBL/GenBank/DDBJ databases">
        <authorList>
            <person name="Varghese N."/>
            <person name="Submissions S."/>
        </authorList>
    </citation>
    <scope>NUCLEOTIDE SEQUENCE [LARGE SCALE GENOMIC DNA]</scope>
    <source>
        <strain evidence="3">USBA 369</strain>
    </source>
</reference>